<evidence type="ECO:0000256" key="3">
    <source>
        <dbReference type="ARBA" id="ARBA00023163"/>
    </source>
</evidence>
<dbReference type="CDD" id="cd00090">
    <property type="entry name" value="HTH_ARSR"/>
    <property type="match status" value="1"/>
</dbReference>
<proteinExistence type="predicted"/>
<keyword evidence="1" id="KW-0805">Transcription regulation</keyword>
<dbReference type="EMBL" id="CP091430">
    <property type="protein sequence ID" value="UVI33530.1"/>
    <property type="molecule type" value="Genomic_DNA"/>
</dbReference>
<evidence type="ECO:0000313" key="6">
    <source>
        <dbReference type="Proteomes" id="UP001057877"/>
    </source>
</evidence>
<feature type="domain" description="HTH arsR-type" evidence="4">
    <location>
        <begin position="2"/>
        <end position="100"/>
    </location>
</feature>
<gene>
    <name evidence="5" type="ORF">L1F29_02790</name>
</gene>
<dbReference type="PANTHER" id="PTHR33154:SF33">
    <property type="entry name" value="TRANSCRIPTIONAL REPRESSOR SDPR"/>
    <property type="match status" value="1"/>
</dbReference>
<evidence type="ECO:0000256" key="1">
    <source>
        <dbReference type="ARBA" id="ARBA00023015"/>
    </source>
</evidence>
<dbReference type="InterPro" id="IPR036390">
    <property type="entry name" value="WH_DNA-bd_sf"/>
</dbReference>
<dbReference type="Proteomes" id="UP001057877">
    <property type="component" value="Chromosome"/>
</dbReference>
<keyword evidence="6" id="KW-1185">Reference proteome</keyword>
<dbReference type="SUPFAM" id="SSF46785">
    <property type="entry name" value="Winged helix' DNA-binding domain"/>
    <property type="match status" value="1"/>
</dbReference>
<dbReference type="InterPro" id="IPR036388">
    <property type="entry name" value="WH-like_DNA-bd_sf"/>
</dbReference>
<reference evidence="5" key="1">
    <citation type="submission" date="2022-01" db="EMBL/GenBank/DDBJ databases">
        <title>Paenibacillus spongiae sp. nov., isolated from marine sponge.</title>
        <authorList>
            <person name="Li Z."/>
            <person name="Zhang M."/>
        </authorList>
    </citation>
    <scope>NUCLEOTIDE SEQUENCE</scope>
    <source>
        <strain evidence="5">PHS-Z3</strain>
    </source>
</reference>
<dbReference type="InterPro" id="IPR001845">
    <property type="entry name" value="HTH_ArsR_DNA-bd_dom"/>
</dbReference>
<evidence type="ECO:0000256" key="2">
    <source>
        <dbReference type="ARBA" id="ARBA00023125"/>
    </source>
</evidence>
<protein>
    <submittedName>
        <fullName evidence="5">ArsR family transcriptional regulator</fullName>
    </submittedName>
</protein>
<dbReference type="PROSITE" id="PS50987">
    <property type="entry name" value="HTH_ARSR_2"/>
    <property type="match status" value="1"/>
</dbReference>
<sequence length="315" mass="35367">MIKANTERQWLPLYEALASEVRLHILELLAAQPMNVKDLASALGLSSAIVTMHTKKLETGGLIRTELIRRNGGTHKICSLAVSRVELTIPVEADKPREFHEVSIPVGHYTRFDIHPTCGLATTERIIGQFDDPRYFFEPERMHARILWFGSGFVEYRIPNYVLPGQILEEIEISLEAGSEAPGTSETWPSDIHFYLNDTLLGVWTSPGDPGDGRGLLTPSWWTVNQYGWLKMLRVTDSGTFIDGQRLSDVRLADIAVTRNDWTLRIGVPKDAEHVGGVTLYGEGFGNYNQDIVFRTYRRSNDRDQPGKRMGGGKA</sequence>
<dbReference type="SMART" id="SM00418">
    <property type="entry name" value="HTH_ARSR"/>
    <property type="match status" value="1"/>
</dbReference>
<evidence type="ECO:0000259" key="4">
    <source>
        <dbReference type="PROSITE" id="PS50987"/>
    </source>
</evidence>
<dbReference type="InterPro" id="IPR011991">
    <property type="entry name" value="ArsR-like_HTH"/>
</dbReference>
<accession>A0ABY5SJB2</accession>
<keyword evidence="3" id="KW-0804">Transcription</keyword>
<evidence type="ECO:0000313" key="5">
    <source>
        <dbReference type="EMBL" id="UVI33530.1"/>
    </source>
</evidence>
<organism evidence="5 6">
    <name type="scientific">Paenibacillus spongiae</name>
    <dbReference type="NCBI Taxonomy" id="2909671"/>
    <lineage>
        <taxon>Bacteria</taxon>
        <taxon>Bacillati</taxon>
        <taxon>Bacillota</taxon>
        <taxon>Bacilli</taxon>
        <taxon>Bacillales</taxon>
        <taxon>Paenibacillaceae</taxon>
        <taxon>Paenibacillus</taxon>
    </lineage>
</organism>
<dbReference type="Gene3D" id="1.10.10.10">
    <property type="entry name" value="Winged helix-like DNA-binding domain superfamily/Winged helix DNA-binding domain"/>
    <property type="match status" value="1"/>
</dbReference>
<dbReference type="Pfam" id="PF01022">
    <property type="entry name" value="HTH_5"/>
    <property type="match status" value="1"/>
</dbReference>
<dbReference type="InterPro" id="IPR051081">
    <property type="entry name" value="HTH_MetalResp_TranReg"/>
</dbReference>
<keyword evidence="2" id="KW-0238">DNA-binding</keyword>
<name>A0ABY5SJB2_9BACL</name>
<dbReference type="PANTHER" id="PTHR33154">
    <property type="entry name" value="TRANSCRIPTIONAL REGULATOR, ARSR FAMILY"/>
    <property type="match status" value="1"/>
</dbReference>